<accession>A0A1T4QYH6</accession>
<protein>
    <submittedName>
        <fullName evidence="1">Spore coat protein E</fullName>
    </submittedName>
</protein>
<evidence type="ECO:0000313" key="1">
    <source>
        <dbReference type="EMBL" id="SKA08859.1"/>
    </source>
</evidence>
<sequence length="156" mass="17872">MECSRWEGQLREVMVQAVCARGEKNHILEFQLKPLHPASKVLGCWAADHNFSGSIIGDTVIINGDLELTVWYAYEQNQKTELLRERLNYLCEIELENLTGRLEQGEELHLTEEKEPQVSSYYLEEEEIKGAVEIGFTAEIMGLTKLRVLAYPAEED</sequence>
<name>A0A1T4QYH6_9FIRM</name>
<evidence type="ECO:0000313" key="2">
    <source>
        <dbReference type="Proteomes" id="UP000189933"/>
    </source>
</evidence>
<dbReference type="EMBL" id="FUXM01000023">
    <property type="protein sequence ID" value="SKA08859.1"/>
    <property type="molecule type" value="Genomic_DNA"/>
</dbReference>
<dbReference type="AlphaFoldDB" id="A0A1T4QYH6"/>
<keyword evidence="1" id="KW-0167">Capsid protein</keyword>
<keyword evidence="1" id="KW-0946">Virion</keyword>
<proteinExistence type="predicted"/>
<keyword evidence="2" id="KW-1185">Reference proteome</keyword>
<reference evidence="2" key="1">
    <citation type="submission" date="2017-02" db="EMBL/GenBank/DDBJ databases">
        <authorList>
            <person name="Varghese N."/>
            <person name="Submissions S."/>
        </authorList>
    </citation>
    <scope>NUCLEOTIDE SEQUENCE [LARGE SCALE GENOMIC DNA]</scope>
    <source>
        <strain evidence="2">DSM 16521</strain>
    </source>
</reference>
<dbReference type="OrthoDB" id="2374983at2"/>
<organism evidence="1 2">
    <name type="scientific">Carboxydocella sporoproducens DSM 16521</name>
    <dbReference type="NCBI Taxonomy" id="1121270"/>
    <lineage>
        <taxon>Bacteria</taxon>
        <taxon>Bacillati</taxon>
        <taxon>Bacillota</taxon>
        <taxon>Clostridia</taxon>
        <taxon>Eubacteriales</taxon>
        <taxon>Clostridiales Family XVI. Incertae Sedis</taxon>
        <taxon>Carboxydocella</taxon>
    </lineage>
</organism>
<gene>
    <name evidence="1" type="ORF">SAMN02745885_01856</name>
</gene>
<dbReference type="Proteomes" id="UP000189933">
    <property type="component" value="Unassembled WGS sequence"/>
</dbReference>
<dbReference type="RefSeq" id="WP_159071804.1">
    <property type="nucleotide sequence ID" value="NZ_FUXM01000023.1"/>
</dbReference>
<dbReference type="Pfam" id="PF10628">
    <property type="entry name" value="CotE"/>
    <property type="match status" value="1"/>
</dbReference>
<dbReference type="InterPro" id="IPR018901">
    <property type="entry name" value="Spore_coat_CotE"/>
</dbReference>